<evidence type="ECO:0000313" key="1">
    <source>
        <dbReference type="Proteomes" id="UP000492821"/>
    </source>
</evidence>
<keyword evidence="1" id="KW-1185">Reference proteome</keyword>
<organism evidence="1 2">
    <name type="scientific">Panagrellus redivivus</name>
    <name type="common">Microworm</name>
    <dbReference type="NCBI Taxonomy" id="6233"/>
    <lineage>
        <taxon>Eukaryota</taxon>
        <taxon>Metazoa</taxon>
        <taxon>Ecdysozoa</taxon>
        <taxon>Nematoda</taxon>
        <taxon>Chromadorea</taxon>
        <taxon>Rhabditida</taxon>
        <taxon>Tylenchina</taxon>
        <taxon>Panagrolaimomorpha</taxon>
        <taxon>Panagrolaimoidea</taxon>
        <taxon>Panagrolaimidae</taxon>
        <taxon>Panagrellus</taxon>
    </lineage>
</organism>
<dbReference type="WBParaSite" id="Pan_g21057.t1">
    <property type="protein sequence ID" value="Pan_g21057.t1"/>
    <property type="gene ID" value="Pan_g21057"/>
</dbReference>
<dbReference type="AlphaFoldDB" id="A0A7E4VH02"/>
<dbReference type="Proteomes" id="UP000492821">
    <property type="component" value="Unassembled WGS sequence"/>
</dbReference>
<sequence>MKPLNFGFLKTAEAVSIKMSVATLLPYTKNANNYFGFKVQTTDGIREGVFALTNVIKDVSVHALRWKAMTGARPNLNVFCYAKEAEMFVEAEFVDHTMQQFWCLDSTVGDKKHFAAGNNDFGLNSDITLKN</sequence>
<reference evidence="1" key="1">
    <citation type="journal article" date="2013" name="Genetics">
        <title>The draft genome and transcriptome of Panagrellus redivivus are shaped by the harsh demands of a free-living lifestyle.</title>
        <authorList>
            <person name="Srinivasan J."/>
            <person name="Dillman A.R."/>
            <person name="Macchietto M.G."/>
            <person name="Heikkinen L."/>
            <person name="Lakso M."/>
            <person name="Fracchia K.M."/>
            <person name="Antoshechkin I."/>
            <person name="Mortazavi A."/>
            <person name="Wong G."/>
            <person name="Sternberg P.W."/>
        </authorList>
    </citation>
    <scope>NUCLEOTIDE SEQUENCE [LARGE SCALE GENOMIC DNA]</scope>
    <source>
        <strain evidence="1">MT8872</strain>
    </source>
</reference>
<proteinExistence type="predicted"/>
<protein>
    <submittedName>
        <fullName evidence="2">DUF2544 domain-containing protein</fullName>
    </submittedName>
</protein>
<evidence type="ECO:0000313" key="2">
    <source>
        <dbReference type="WBParaSite" id="Pan_g21057.t1"/>
    </source>
</evidence>
<reference evidence="2" key="2">
    <citation type="submission" date="2020-10" db="UniProtKB">
        <authorList>
            <consortium name="WormBaseParasite"/>
        </authorList>
    </citation>
    <scope>IDENTIFICATION</scope>
</reference>
<name>A0A7E4VH02_PANRE</name>
<accession>A0A7E4VH02</accession>